<comment type="cofactor">
    <cofactor evidence="1">
        <name>K(+)</name>
        <dbReference type="ChEBI" id="CHEBI:29103"/>
    </cofactor>
</comment>
<evidence type="ECO:0000256" key="10">
    <source>
        <dbReference type="ARBA" id="ARBA00022842"/>
    </source>
</evidence>
<dbReference type="PANTHER" id="PTHR11817">
    <property type="entry name" value="PYRUVATE KINASE"/>
    <property type="match status" value="1"/>
</dbReference>
<dbReference type="Pfam" id="PF02887">
    <property type="entry name" value="PK_C"/>
    <property type="match status" value="1"/>
</dbReference>
<dbReference type="SUPFAM" id="SSF51621">
    <property type="entry name" value="Phosphoenolpyruvate/pyruvate domain"/>
    <property type="match status" value="1"/>
</dbReference>
<dbReference type="SUPFAM" id="SSF50800">
    <property type="entry name" value="PK beta-barrel domain-like"/>
    <property type="match status" value="1"/>
</dbReference>
<dbReference type="InterPro" id="IPR015795">
    <property type="entry name" value="Pyrv_Knase_C"/>
</dbReference>
<dbReference type="SUPFAM" id="SSF52935">
    <property type="entry name" value="PK C-terminal domain-like"/>
    <property type="match status" value="1"/>
</dbReference>
<keyword evidence="11 14" id="KW-0324">Glycolysis</keyword>
<dbReference type="InterPro" id="IPR015813">
    <property type="entry name" value="Pyrv/PenolPyrv_kinase-like_dom"/>
</dbReference>
<evidence type="ECO:0000256" key="1">
    <source>
        <dbReference type="ARBA" id="ARBA00001958"/>
    </source>
</evidence>
<evidence type="ECO:0000313" key="18">
    <source>
        <dbReference type="Proteomes" id="UP000824019"/>
    </source>
</evidence>
<dbReference type="InterPro" id="IPR015806">
    <property type="entry name" value="Pyrv_Knase_insert_dom_sf"/>
</dbReference>
<evidence type="ECO:0000256" key="11">
    <source>
        <dbReference type="ARBA" id="ARBA00023152"/>
    </source>
</evidence>
<keyword evidence="9" id="KW-0067">ATP-binding</keyword>
<dbReference type="Gene3D" id="2.40.33.10">
    <property type="entry name" value="PK beta-barrel domain-like"/>
    <property type="match status" value="1"/>
</dbReference>
<dbReference type="GO" id="GO:0005524">
    <property type="term" value="F:ATP binding"/>
    <property type="evidence" value="ECO:0007669"/>
    <property type="project" value="UniProtKB-KW"/>
</dbReference>
<dbReference type="GO" id="GO:0016301">
    <property type="term" value="F:kinase activity"/>
    <property type="evidence" value="ECO:0007669"/>
    <property type="project" value="UniProtKB-KW"/>
</dbReference>
<sequence length="356" mass="38690">LYDGSIRARVTGEGKEVVKTIIENDGILNSNKGLNFPNTALGIDIITPKDKEDMEFGAKQGVNFVAISFVQDANDVIKARNILKEFGSRAAILSKIEKFDAVENIDDIIAKSDGIMVARGDLGIEVPFYKVPTIQKLIIKKANAASKPVITATQMMLSMAEHETATRAEISDVANAVLDGTDAVMLSEESAIGKNPVAVVEAMSKTIIQTQSIYPYNKFDEFDFFDETDMVANSAASLAVRIKANAILSITGSGKSAIKLARNRTNIDIIAIAHDEQTAHMLTLAWGVTPALVLEKTKLNVLLANVIKKAYDAGYVEHDKTYLVTAGHPTGVEGSTNLIRIIRRDQLDYYLDLATE</sequence>
<dbReference type="GO" id="GO:0030955">
    <property type="term" value="F:potassium ion binding"/>
    <property type="evidence" value="ECO:0007669"/>
    <property type="project" value="UniProtKB-UniRule"/>
</dbReference>
<evidence type="ECO:0000259" key="16">
    <source>
        <dbReference type="Pfam" id="PF02887"/>
    </source>
</evidence>
<dbReference type="InterPro" id="IPR036918">
    <property type="entry name" value="Pyrv_Knase_C_sf"/>
</dbReference>
<dbReference type="InterPro" id="IPR011037">
    <property type="entry name" value="Pyrv_Knase-like_insert_dom_sf"/>
</dbReference>
<keyword evidence="10 14" id="KW-0460">Magnesium</keyword>
<evidence type="ECO:0000256" key="9">
    <source>
        <dbReference type="ARBA" id="ARBA00022840"/>
    </source>
</evidence>
<comment type="caution">
    <text evidence="17">The sequence shown here is derived from an EMBL/GenBank/DDBJ whole genome shotgun (WGS) entry which is preliminary data.</text>
</comment>
<dbReference type="GO" id="GO:0000287">
    <property type="term" value="F:magnesium ion binding"/>
    <property type="evidence" value="ECO:0007669"/>
    <property type="project" value="UniProtKB-UniRule"/>
</dbReference>
<dbReference type="AlphaFoldDB" id="A0A9E1BEL9"/>
<dbReference type="InterPro" id="IPR040442">
    <property type="entry name" value="Pyrv_kinase-like_dom_sf"/>
</dbReference>
<dbReference type="Proteomes" id="UP000824019">
    <property type="component" value="Unassembled WGS sequence"/>
</dbReference>
<keyword evidence="6" id="KW-0479">Metal-binding</keyword>
<keyword evidence="8 14" id="KW-0418">Kinase</keyword>
<dbReference type="PRINTS" id="PR01050">
    <property type="entry name" value="PYRUVTKNASE"/>
</dbReference>
<keyword evidence="12 17" id="KW-0670">Pyruvate</keyword>
<evidence type="ECO:0000256" key="5">
    <source>
        <dbReference type="ARBA" id="ARBA00022679"/>
    </source>
</evidence>
<evidence type="ECO:0000313" key="17">
    <source>
        <dbReference type="EMBL" id="MBS5830383.1"/>
    </source>
</evidence>
<dbReference type="NCBIfam" id="TIGR01064">
    <property type="entry name" value="pyruv_kin"/>
    <property type="match status" value="1"/>
</dbReference>
<dbReference type="InterPro" id="IPR018209">
    <property type="entry name" value="Pyrv_Knase_AS"/>
</dbReference>
<evidence type="ECO:0000259" key="15">
    <source>
        <dbReference type="Pfam" id="PF00224"/>
    </source>
</evidence>
<accession>A0A9E1BEL9</accession>
<evidence type="ECO:0000256" key="12">
    <source>
        <dbReference type="ARBA" id="ARBA00023317"/>
    </source>
</evidence>
<keyword evidence="5 14" id="KW-0808">Transferase</keyword>
<evidence type="ECO:0000256" key="6">
    <source>
        <dbReference type="ARBA" id="ARBA00022723"/>
    </source>
</evidence>
<dbReference type="GO" id="GO:0004743">
    <property type="term" value="F:pyruvate kinase activity"/>
    <property type="evidence" value="ECO:0007669"/>
    <property type="project" value="UniProtKB-UniRule"/>
</dbReference>
<protein>
    <recommendedName>
        <fullName evidence="4 13">Pyruvate kinase</fullName>
        <ecNumber evidence="4 13">2.7.1.40</ecNumber>
    </recommendedName>
</protein>
<evidence type="ECO:0000256" key="14">
    <source>
        <dbReference type="RuleBase" id="RU000504"/>
    </source>
</evidence>
<reference evidence="17" key="1">
    <citation type="submission" date="2021-02" db="EMBL/GenBank/DDBJ databases">
        <title>Infant gut strain persistence is associated with maternal origin, phylogeny, and functional potential including surface adhesion and iron acquisition.</title>
        <authorList>
            <person name="Lou Y.C."/>
        </authorList>
    </citation>
    <scope>NUCLEOTIDE SEQUENCE</scope>
    <source>
        <strain evidence="17">L3_101_000G1_dasL3_101_000G1_concoct_7_sub</strain>
    </source>
</reference>
<dbReference type="EC" id="2.7.1.40" evidence="4 13"/>
<dbReference type="Gene3D" id="3.40.1380.20">
    <property type="entry name" value="Pyruvate kinase, C-terminal domain"/>
    <property type="match status" value="1"/>
</dbReference>
<dbReference type="EMBL" id="JAHAKR010000269">
    <property type="protein sequence ID" value="MBS5830383.1"/>
    <property type="molecule type" value="Genomic_DNA"/>
</dbReference>
<evidence type="ECO:0000256" key="2">
    <source>
        <dbReference type="ARBA" id="ARBA00004997"/>
    </source>
</evidence>
<evidence type="ECO:0000256" key="3">
    <source>
        <dbReference type="ARBA" id="ARBA00008663"/>
    </source>
</evidence>
<dbReference type="PROSITE" id="PS00110">
    <property type="entry name" value="PYRUVATE_KINASE"/>
    <property type="match status" value="1"/>
</dbReference>
<evidence type="ECO:0000256" key="8">
    <source>
        <dbReference type="ARBA" id="ARBA00022777"/>
    </source>
</evidence>
<evidence type="ECO:0000256" key="13">
    <source>
        <dbReference type="NCBIfam" id="TIGR01064"/>
    </source>
</evidence>
<dbReference type="InterPro" id="IPR001697">
    <property type="entry name" value="Pyr_Knase"/>
</dbReference>
<dbReference type="InterPro" id="IPR015793">
    <property type="entry name" value="Pyrv_Knase_brl"/>
</dbReference>
<dbReference type="Gene3D" id="3.20.20.60">
    <property type="entry name" value="Phosphoenolpyruvate-binding domains"/>
    <property type="match status" value="1"/>
</dbReference>
<evidence type="ECO:0000256" key="4">
    <source>
        <dbReference type="ARBA" id="ARBA00012142"/>
    </source>
</evidence>
<organism evidence="17 18">
    <name type="scientific">Campylobacter concisus</name>
    <dbReference type="NCBI Taxonomy" id="199"/>
    <lineage>
        <taxon>Bacteria</taxon>
        <taxon>Pseudomonadati</taxon>
        <taxon>Campylobacterota</taxon>
        <taxon>Epsilonproteobacteria</taxon>
        <taxon>Campylobacterales</taxon>
        <taxon>Campylobacteraceae</taxon>
        <taxon>Campylobacter</taxon>
    </lineage>
</organism>
<comment type="similarity">
    <text evidence="3 14">Belongs to the pyruvate kinase family.</text>
</comment>
<comment type="pathway">
    <text evidence="2 14">Carbohydrate degradation; glycolysis; pyruvate from D-glyceraldehyde 3-phosphate: step 5/5.</text>
</comment>
<feature type="domain" description="Pyruvate kinase barrel" evidence="15">
    <location>
        <begin position="3"/>
        <end position="199"/>
    </location>
</feature>
<proteinExistence type="inferred from homology"/>
<comment type="catalytic activity">
    <reaction evidence="14">
        <text>pyruvate + ATP = phosphoenolpyruvate + ADP + H(+)</text>
        <dbReference type="Rhea" id="RHEA:18157"/>
        <dbReference type="ChEBI" id="CHEBI:15361"/>
        <dbReference type="ChEBI" id="CHEBI:15378"/>
        <dbReference type="ChEBI" id="CHEBI:30616"/>
        <dbReference type="ChEBI" id="CHEBI:58702"/>
        <dbReference type="ChEBI" id="CHEBI:456216"/>
        <dbReference type="EC" id="2.7.1.40"/>
    </reaction>
</comment>
<feature type="non-terminal residue" evidence="17">
    <location>
        <position position="1"/>
    </location>
</feature>
<feature type="domain" description="Pyruvate kinase C-terminal" evidence="16">
    <location>
        <begin position="230"/>
        <end position="342"/>
    </location>
</feature>
<name>A0A9E1BEL9_9BACT</name>
<gene>
    <name evidence="17" type="primary">pyk</name>
    <name evidence="17" type="ORF">KIC69_06110</name>
</gene>
<keyword evidence="7" id="KW-0547">Nucleotide-binding</keyword>
<dbReference type="Pfam" id="PF00224">
    <property type="entry name" value="PK"/>
    <property type="match status" value="1"/>
</dbReference>
<evidence type="ECO:0000256" key="7">
    <source>
        <dbReference type="ARBA" id="ARBA00022741"/>
    </source>
</evidence>